<dbReference type="Pfam" id="PF00419">
    <property type="entry name" value="Fimbrial"/>
    <property type="match status" value="1"/>
</dbReference>
<evidence type="ECO:0000313" key="6">
    <source>
        <dbReference type="Proteomes" id="UP000248188"/>
    </source>
</evidence>
<dbReference type="Proteomes" id="UP000248188">
    <property type="component" value="Unassembled WGS sequence"/>
</dbReference>
<dbReference type="PANTHER" id="PTHR33420">
    <property type="entry name" value="FIMBRIAL SUBUNIT ELFA-RELATED"/>
    <property type="match status" value="1"/>
</dbReference>
<proteinExistence type="inferred from homology"/>
<accession>A0A9Q6N970</accession>
<dbReference type="AlphaFoldDB" id="A0A9Q6N970"/>
<dbReference type="Gene3D" id="2.60.40.1090">
    <property type="entry name" value="Fimbrial-type adhesion domain"/>
    <property type="match status" value="1"/>
</dbReference>
<keyword evidence="3" id="KW-0281">Fimbrium</keyword>
<feature type="domain" description="Fimbrial-type adhesion" evidence="4">
    <location>
        <begin position="244"/>
        <end position="387"/>
    </location>
</feature>
<comment type="subcellular location">
    <subcellularLocation>
        <location evidence="1">Fimbrium</location>
    </subcellularLocation>
</comment>
<evidence type="ECO:0000259" key="4">
    <source>
        <dbReference type="Pfam" id="PF00419"/>
    </source>
</evidence>
<gene>
    <name evidence="5" type="ORF">DMX08_08485</name>
</gene>
<evidence type="ECO:0000256" key="2">
    <source>
        <dbReference type="ARBA" id="ARBA00006671"/>
    </source>
</evidence>
<evidence type="ECO:0000256" key="3">
    <source>
        <dbReference type="ARBA" id="ARBA00023263"/>
    </source>
</evidence>
<organism evidence="5 6">
    <name type="scientific">Pseudomonas protegens</name>
    <dbReference type="NCBI Taxonomy" id="380021"/>
    <lineage>
        <taxon>Bacteria</taxon>
        <taxon>Pseudomonadati</taxon>
        <taxon>Pseudomonadota</taxon>
        <taxon>Gammaproteobacteria</taxon>
        <taxon>Pseudomonadales</taxon>
        <taxon>Pseudomonadaceae</taxon>
        <taxon>Pseudomonas</taxon>
    </lineage>
</organism>
<name>A0A9Q6N970_9PSED</name>
<dbReference type="InterPro" id="IPR050263">
    <property type="entry name" value="Bact_Fimbrial_Adh_Pro"/>
</dbReference>
<dbReference type="GO" id="GO:0009289">
    <property type="term" value="C:pilus"/>
    <property type="evidence" value="ECO:0007669"/>
    <property type="project" value="UniProtKB-SubCell"/>
</dbReference>
<protein>
    <recommendedName>
        <fullName evidence="4">Fimbrial-type adhesion domain-containing protein</fullName>
    </recommendedName>
</protein>
<dbReference type="Gene3D" id="2.60.40.3310">
    <property type="match status" value="1"/>
</dbReference>
<sequence length="388" mass="41915">MSDPWSRLLTDGRRRGLLIRAIILMLLGVQASAPVYAVTDEGNAKGCVFSSYGGSAQDWVEITPLTRSTPVGSVLKQRHVNPIIEYTTTEKSVTKEPHELVLGAHLPGIRFLDGIVPTNIDGISFKVTAYPSGSDAQILTGSFYPLVLKKYRVESSNGELKKDFINYVYSLILTRPANELPKGSLQVNSLAGVQVAMYALDLDAGVAQVGQHLLDLPQQDNRDRCSKQLLLSEQDLLGAEGVKFAAKCQVVTRNVTLRLGSPSAHDFPTLGSTSPPSTVARLEVNDCSFNSLPKVSFSAEPASRCDPTGVLGLTQSAQDQGRSVAKGVGIVMFNEQIPRIHCNGTQYAMERLLGSDSASFSFRAQYIRTGPITEGAANSSAQFNFTFD</sequence>
<comment type="caution">
    <text evidence="5">The sequence shown here is derived from an EMBL/GenBank/DDBJ whole genome shotgun (WGS) entry which is preliminary data.</text>
</comment>
<dbReference type="InterPro" id="IPR000259">
    <property type="entry name" value="Adhesion_dom_fimbrial"/>
</dbReference>
<comment type="similarity">
    <text evidence="2">Belongs to the fimbrial protein family.</text>
</comment>
<dbReference type="EMBL" id="QJRN01000004">
    <property type="protein sequence ID" value="PYC40041.1"/>
    <property type="molecule type" value="Genomic_DNA"/>
</dbReference>
<dbReference type="RefSeq" id="WP_110651912.1">
    <property type="nucleotide sequence ID" value="NZ_QJRN01000004.1"/>
</dbReference>
<evidence type="ECO:0000256" key="1">
    <source>
        <dbReference type="ARBA" id="ARBA00004561"/>
    </source>
</evidence>
<dbReference type="InterPro" id="IPR008966">
    <property type="entry name" value="Adhesion_dom_sf"/>
</dbReference>
<reference evidence="5 6" key="1">
    <citation type="submission" date="2018-06" db="EMBL/GenBank/DDBJ databases">
        <title>Pseudomonas diversity within urban Lake Michigan freshwaters.</title>
        <authorList>
            <person name="Batrich M."/>
            <person name="Hatzopoulos T."/>
            <person name="Putonti C."/>
        </authorList>
    </citation>
    <scope>NUCLEOTIDE SEQUENCE [LARGE SCALE GENOMIC DNA]</scope>
    <source>
        <strain evidence="5 6">MB-090624</strain>
    </source>
</reference>
<dbReference type="PANTHER" id="PTHR33420:SF14">
    <property type="entry name" value="TYPE 1 FIMBRIN D-MANNOSE SPECIFIC ADHESIN"/>
    <property type="match status" value="1"/>
</dbReference>
<dbReference type="GO" id="GO:0043709">
    <property type="term" value="P:cell adhesion involved in single-species biofilm formation"/>
    <property type="evidence" value="ECO:0007669"/>
    <property type="project" value="TreeGrafter"/>
</dbReference>
<dbReference type="InterPro" id="IPR036937">
    <property type="entry name" value="Adhesion_dom_fimbrial_sf"/>
</dbReference>
<dbReference type="SUPFAM" id="SSF49401">
    <property type="entry name" value="Bacterial adhesins"/>
    <property type="match status" value="1"/>
</dbReference>
<evidence type="ECO:0000313" key="5">
    <source>
        <dbReference type="EMBL" id="PYC40041.1"/>
    </source>
</evidence>